<dbReference type="EMBL" id="CAKOFQ010006688">
    <property type="protein sequence ID" value="CAH1960439.1"/>
    <property type="molecule type" value="Genomic_DNA"/>
</dbReference>
<reference evidence="1" key="1">
    <citation type="submission" date="2022-03" db="EMBL/GenBank/DDBJ databases">
        <authorList>
            <person name="Sayadi A."/>
        </authorList>
    </citation>
    <scope>NUCLEOTIDE SEQUENCE</scope>
</reference>
<accession>A0A9P0P0G7</accession>
<proteinExistence type="predicted"/>
<name>A0A9P0P0G7_ACAOB</name>
<comment type="caution">
    <text evidence="1">The sequence shown here is derived from an EMBL/GenBank/DDBJ whole genome shotgun (WGS) entry which is preliminary data.</text>
</comment>
<sequence>MSIYYNFSHLKSSFSCVNATCILSKISWQSDNTIRRLVLNFLE</sequence>
<dbReference type="AlphaFoldDB" id="A0A9P0P0G7"/>
<dbReference type="Proteomes" id="UP001152888">
    <property type="component" value="Unassembled WGS sequence"/>
</dbReference>
<organism evidence="1 2">
    <name type="scientific">Acanthoscelides obtectus</name>
    <name type="common">Bean weevil</name>
    <name type="synonym">Bruchus obtectus</name>
    <dbReference type="NCBI Taxonomy" id="200917"/>
    <lineage>
        <taxon>Eukaryota</taxon>
        <taxon>Metazoa</taxon>
        <taxon>Ecdysozoa</taxon>
        <taxon>Arthropoda</taxon>
        <taxon>Hexapoda</taxon>
        <taxon>Insecta</taxon>
        <taxon>Pterygota</taxon>
        <taxon>Neoptera</taxon>
        <taxon>Endopterygota</taxon>
        <taxon>Coleoptera</taxon>
        <taxon>Polyphaga</taxon>
        <taxon>Cucujiformia</taxon>
        <taxon>Chrysomeloidea</taxon>
        <taxon>Chrysomelidae</taxon>
        <taxon>Bruchinae</taxon>
        <taxon>Bruchini</taxon>
        <taxon>Acanthoscelides</taxon>
    </lineage>
</organism>
<evidence type="ECO:0000313" key="2">
    <source>
        <dbReference type="Proteomes" id="UP001152888"/>
    </source>
</evidence>
<keyword evidence="2" id="KW-1185">Reference proteome</keyword>
<protein>
    <submittedName>
        <fullName evidence="1">Uncharacterized protein</fullName>
    </submittedName>
</protein>
<gene>
    <name evidence="1" type="ORF">ACAOBT_LOCUS3641</name>
</gene>
<evidence type="ECO:0000313" key="1">
    <source>
        <dbReference type="EMBL" id="CAH1960439.1"/>
    </source>
</evidence>